<evidence type="ECO:0000313" key="3">
    <source>
        <dbReference type="Proteomes" id="UP000291469"/>
    </source>
</evidence>
<protein>
    <submittedName>
        <fullName evidence="2">Uncharacterized protein</fullName>
    </submittedName>
</protein>
<dbReference type="AlphaFoldDB" id="A0A411YET5"/>
<evidence type="ECO:0000313" key="2">
    <source>
        <dbReference type="EMBL" id="QBI19632.1"/>
    </source>
</evidence>
<evidence type="ECO:0000256" key="1">
    <source>
        <dbReference type="SAM" id="MobiDB-lite"/>
    </source>
</evidence>
<feature type="region of interest" description="Disordered" evidence="1">
    <location>
        <begin position="1"/>
        <end position="21"/>
    </location>
</feature>
<gene>
    <name evidence="2" type="ORF">ER308_08755</name>
</gene>
<dbReference type="KEGG" id="erz:ER308_08755"/>
<dbReference type="EMBL" id="CP036402">
    <property type="protein sequence ID" value="QBI19632.1"/>
    <property type="molecule type" value="Genomic_DNA"/>
</dbReference>
<reference evidence="2 3" key="1">
    <citation type="submission" date="2019-01" db="EMBL/GenBank/DDBJ databases">
        <title>Egibacter rhizosphaerae EGI 80759T.</title>
        <authorList>
            <person name="Chen D.-D."/>
            <person name="Tian Y."/>
            <person name="Jiao J.-Y."/>
            <person name="Zhang X.-T."/>
            <person name="Zhang Y.-G."/>
            <person name="Zhang Y."/>
            <person name="Xiao M."/>
            <person name="Shu W.-S."/>
            <person name="Li W.-J."/>
        </authorList>
    </citation>
    <scope>NUCLEOTIDE SEQUENCE [LARGE SCALE GENOMIC DNA]</scope>
    <source>
        <strain evidence="2 3">EGI 80759</strain>
    </source>
</reference>
<name>A0A411YET5_9ACTN</name>
<proteinExistence type="predicted"/>
<feature type="region of interest" description="Disordered" evidence="1">
    <location>
        <begin position="216"/>
        <end position="252"/>
    </location>
</feature>
<dbReference type="Proteomes" id="UP000291469">
    <property type="component" value="Chromosome"/>
</dbReference>
<organism evidence="2 3">
    <name type="scientific">Egibacter rhizosphaerae</name>
    <dbReference type="NCBI Taxonomy" id="1670831"/>
    <lineage>
        <taxon>Bacteria</taxon>
        <taxon>Bacillati</taxon>
        <taxon>Actinomycetota</taxon>
        <taxon>Nitriliruptoria</taxon>
        <taxon>Egibacterales</taxon>
        <taxon>Egibacteraceae</taxon>
        <taxon>Egibacter</taxon>
    </lineage>
</organism>
<sequence length="252" mass="27416">MDPATTAPPNSGPPLHPDRDDDWVDELLGYEGPPDYTVAALRELRLRDDGADVWLGALDQVLAALTCWLARLRVRHGATAALHVQLPRGAHEVAAMLGIFAQLARLRSTLDGARREPPFHGSVTVIGMDSALQRRLRRVSLHNVGLAEGLAVHRVRSDGQLVDPSGAIVPYRVGRQRMLYLNTRVGYPPCRASATGWWSSIAPPSATPTCARGRLTGQRRTRRAGWSWSATSATARPPAWSTSAARSCRTGR</sequence>
<accession>A0A411YET5</accession>
<feature type="compositionally biased region" description="Low complexity" evidence="1">
    <location>
        <begin position="224"/>
        <end position="252"/>
    </location>
</feature>
<keyword evidence="3" id="KW-1185">Reference proteome</keyword>